<dbReference type="InterPro" id="IPR029062">
    <property type="entry name" value="Class_I_gatase-like"/>
</dbReference>
<dbReference type="CDD" id="cd01741">
    <property type="entry name" value="GATase1_1"/>
    <property type="match status" value="1"/>
</dbReference>
<dbReference type="PANTHER" id="PTHR42695">
    <property type="entry name" value="GLUTAMINE AMIDOTRANSFERASE YLR126C-RELATED"/>
    <property type="match status" value="1"/>
</dbReference>
<dbReference type="RefSeq" id="XP_069203429.1">
    <property type="nucleotide sequence ID" value="XM_069347584.1"/>
</dbReference>
<dbReference type="SUPFAM" id="SSF52317">
    <property type="entry name" value="Class I glutamine amidotransferase-like"/>
    <property type="match status" value="1"/>
</dbReference>
<evidence type="ECO:0000313" key="2">
    <source>
        <dbReference type="EMBL" id="KAL1310580.1"/>
    </source>
</evidence>
<sequence>MSLPTNCMRIAVLINTEPSSPLEPHVRGSWKRALKALEPTSQIDFYDPIVASQFPDPLDYDLIVLSGGSVDPRSRDDEWVVKMREFVREIVEEGGMTRASFGRRGSAVTGCKILGICWGHQIIAEALGGEIEEMKGGPVGDISTIDLTPEGQAFLGFPSRKSSFTAPEFHKRMVTRPAPGFIPLAQNNQAFLSAAGTVFTFQTHLEMDASTVEAIVTLTDAYTKGKSPEQAKEIATKCETVGHDGGLVLGRLLQWIYDHNDV</sequence>
<dbReference type="InterPro" id="IPR017926">
    <property type="entry name" value="GATASE"/>
</dbReference>
<evidence type="ECO:0000313" key="3">
    <source>
        <dbReference type="Proteomes" id="UP001562354"/>
    </source>
</evidence>
<feature type="domain" description="Glutamine amidotransferase" evidence="1">
    <location>
        <begin position="56"/>
        <end position="210"/>
    </location>
</feature>
<accession>A0ABR3PM12</accession>
<dbReference type="Pfam" id="PF00117">
    <property type="entry name" value="GATase"/>
    <property type="match status" value="1"/>
</dbReference>
<dbReference type="Gene3D" id="3.40.50.880">
    <property type="match status" value="1"/>
</dbReference>
<protein>
    <recommendedName>
        <fullName evidence="1">Glutamine amidotransferase domain-containing protein</fullName>
    </recommendedName>
</protein>
<organism evidence="2 3">
    <name type="scientific">Neodothiora populina</name>
    <dbReference type="NCBI Taxonomy" id="2781224"/>
    <lineage>
        <taxon>Eukaryota</taxon>
        <taxon>Fungi</taxon>
        <taxon>Dikarya</taxon>
        <taxon>Ascomycota</taxon>
        <taxon>Pezizomycotina</taxon>
        <taxon>Dothideomycetes</taxon>
        <taxon>Dothideomycetidae</taxon>
        <taxon>Dothideales</taxon>
        <taxon>Dothioraceae</taxon>
        <taxon>Neodothiora</taxon>
    </lineage>
</organism>
<dbReference type="EMBL" id="JBFMKM010000003">
    <property type="protein sequence ID" value="KAL1310580.1"/>
    <property type="molecule type" value="Genomic_DNA"/>
</dbReference>
<name>A0ABR3PM12_9PEZI</name>
<comment type="caution">
    <text evidence="2">The sequence shown here is derived from an EMBL/GenBank/DDBJ whole genome shotgun (WGS) entry which is preliminary data.</text>
</comment>
<dbReference type="PANTHER" id="PTHR42695:SF5">
    <property type="entry name" value="GLUTAMINE AMIDOTRANSFERASE YLR126C-RELATED"/>
    <property type="match status" value="1"/>
</dbReference>
<dbReference type="InterPro" id="IPR044992">
    <property type="entry name" value="ChyE-like"/>
</dbReference>
<gene>
    <name evidence="2" type="ORF">AAFC00_000858</name>
</gene>
<dbReference type="PROSITE" id="PS51273">
    <property type="entry name" value="GATASE_TYPE_1"/>
    <property type="match status" value="1"/>
</dbReference>
<keyword evidence="3" id="KW-1185">Reference proteome</keyword>
<reference evidence="2 3" key="1">
    <citation type="submission" date="2024-07" db="EMBL/GenBank/DDBJ databases">
        <title>Draft sequence of the Neodothiora populina.</title>
        <authorList>
            <person name="Drown D.D."/>
            <person name="Schuette U.S."/>
            <person name="Buechlein A.B."/>
            <person name="Rusch D.R."/>
            <person name="Winton L.W."/>
            <person name="Adams G.A."/>
        </authorList>
    </citation>
    <scope>NUCLEOTIDE SEQUENCE [LARGE SCALE GENOMIC DNA]</scope>
    <source>
        <strain evidence="2 3">CPC 39397</strain>
    </source>
</reference>
<evidence type="ECO:0000259" key="1">
    <source>
        <dbReference type="Pfam" id="PF00117"/>
    </source>
</evidence>
<dbReference type="GeneID" id="95974561"/>
<proteinExistence type="predicted"/>
<dbReference type="Proteomes" id="UP001562354">
    <property type="component" value="Unassembled WGS sequence"/>
</dbReference>